<evidence type="ECO:0000256" key="3">
    <source>
        <dbReference type="ARBA" id="ARBA00022490"/>
    </source>
</evidence>
<dbReference type="InterPro" id="IPR036388">
    <property type="entry name" value="WH-like_DNA-bd_sf"/>
</dbReference>
<evidence type="ECO:0000256" key="7">
    <source>
        <dbReference type="ARBA" id="ARBA00023125"/>
    </source>
</evidence>
<dbReference type="PATRIC" id="fig|1133569.4.peg.1884"/>
<evidence type="ECO:0000256" key="5">
    <source>
        <dbReference type="ARBA" id="ARBA00022833"/>
    </source>
</evidence>
<keyword evidence="5 9" id="KW-0862">Zinc</keyword>
<feature type="binding site" evidence="9">
    <location>
        <position position="139"/>
    </location>
    <ligand>
        <name>Zn(2+)</name>
        <dbReference type="ChEBI" id="CHEBI:29105"/>
    </ligand>
</feature>
<evidence type="ECO:0000313" key="12">
    <source>
        <dbReference type="Proteomes" id="UP000051576"/>
    </source>
</evidence>
<keyword evidence="8" id="KW-0804">Transcription</keyword>
<dbReference type="eggNOG" id="COG0735">
    <property type="taxonomic scope" value="Bacteria"/>
</dbReference>
<dbReference type="STRING" id="1133569.FD21_GL001740"/>
<evidence type="ECO:0000313" key="11">
    <source>
        <dbReference type="EMBL" id="KRM89357.1"/>
    </source>
</evidence>
<comment type="caution">
    <text evidence="11">The sequence shown here is derived from an EMBL/GenBank/DDBJ whole genome shotgun (WGS) entry which is preliminary data.</text>
</comment>
<feature type="binding site" evidence="9">
    <location>
        <position position="99"/>
    </location>
    <ligand>
        <name>Zn(2+)</name>
        <dbReference type="ChEBI" id="CHEBI:29105"/>
    </ligand>
</feature>
<evidence type="ECO:0000256" key="8">
    <source>
        <dbReference type="ARBA" id="ARBA00023163"/>
    </source>
</evidence>
<dbReference type="GO" id="GO:0005737">
    <property type="term" value="C:cytoplasm"/>
    <property type="evidence" value="ECO:0007669"/>
    <property type="project" value="UniProtKB-SubCell"/>
</dbReference>
<evidence type="ECO:0000256" key="4">
    <source>
        <dbReference type="ARBA" id="ARBA00022491"/>
    </source>
</evidence>
<feature type="binding site" evidence="10">
    <location>
        <position position="128"/>
    </location>
    <ligand>
        <name>Fe cation</name>
        <dbReference type="ChEBI" id="CHEBI:24875"/>
    </ligand>
</feature>
<dbReference type="Gene3D" id="1.10.10.10">
    <property type="entry name" value="Winged helix-like DNA-binding domain superfamily/Winged helix DNA-binding domain"/>
    <property type="match status" value="1"/>
</dbReference>
<evidence type="ECO:0000256" key="10">
    <source>
        <dbReference type="PIRSR" id="PIRSR602481-2"/>
    </source>
</evidence>
<gene>
    <name evidence="11" type="ORF">FD21_GL001740</name>
</gene>
<comment type="subcellular location">
    <subcellularLocation>
        <location evidence="1">Cytoplasm</location>
    </subcellularLocation>
</comment>
<keyword evidence="6" id="KW-0805">Transcription regulation</keyword>
<dbReference type="PANTHER" id="PTHR33202">
    <property type="entry name" value="ZINC UPTAKE REGULATION PROTEIN"/>
    <property type="match status" value="1"/>
</dbReference>
<keyword evidence="4" id="KW-0678">Repressor</keyword>
<dbReference type="Gene3D" id="3.30.1490.190">
    <property type="match status" value="1"/>
</dbReference>
<dbReference type="InterPro" id="IPR036390">
    <property type="entry name" value="WH_DNA-bd_sf"/>
</dbReference>
<keyword evidence="7" id="KW-0238">DNA-binding</keyword>
<proteinExistence type="inferred from homology"/>
<reference evidence="11 12" key="1">
    <citation type="journal article" date="2015" name="Genome Announc.">
        <title>Expanding the biotechnology potential of lactobacilli through comparative genomics of 213 strains and associated genera.</title>
        <authorList>
            <person name="Sun Z."/>
            <person name="Harris H.M."/>
            <person name="McCann A."/>
            <person name="Guo C."/>
            <person name="Argimon S."/>
            <person name="Zhang W."/>
            <person name="Yang X."/>
            <person name="Jeffery I.B."/>
            <person name="Cooney J.C."/>
            <person name="Kagawa T.F."/>
            <person name="Liu W."/>
            <person name="Song Y."/>
            <person name="Salvetti E."/>
            <person name="Wrobel A."/>
            <person name="Rasinkangas P."/>
            <person name="Parkhill J."/>
            <person name="Rea M.C."/>
            <person name="O'Sullivan O."/>
            <person name="Ritari J."/>
            <person name="Douillard F.P."/>
            <person name="Paul Ross R."/>
            <person name="Yang R."/>
            <person name="Briner A.E."/>
            <person name="Felis G.E."/>
            <person name="de Vos W.M."/>
            <person name="Barrangou R."/>
            <person name="Klaenhammer T.R."/>
            <person name="Caufield P.W."/>
            <person name="Cui Y."/>
            <person name="Zhang H."/>
            <person name="O'Toole P.W."/>
        </authorList>
    </citation>
    <scope>NUCLEOTIDE SEQUENCE [LARGE SCALE GENOMIC DNA]</scope>
    <source>
        <strain evidence="11 12">DSM 20605</strain>
    </source>
</reference>
<evidence type="ECO:0000256" key="1">
    <source>
        <dbReference type="ARBA" id="ARBA00004496"/>
    </source>
</evidence>
<evidence type="ECO:0000256" key="9">
    <source>
        <dbReference type="PIRSR" id="PIRSR602481-1"/>
    </source>
</evidence>
<dbReference type="GO" id="GO:0003700">
    <property type="term" value="F:DNA-binding transcription factor activity"/>
    <property type="evidence" value="ECO:0007669"/>
    <property type="project" value="InterPro"/>
</dbReference>
<dbReference type="Pfam" id="PF01475">
    <property type="entry name" value="FUR"/>
    <property type="match status" value="1"/>
</dbReference>
<keyword evidence="10" id="KW-0408">Iron</keyword>
<dbReference type="SUPFAM" id="SSF46785">
    <property type="entry name" value="Winged helix' DNA-binding domain"/>
    <property type="match status" value="1"/>
</dbReference>
<dbReference type="GO" id="GO:0008270">
    <property type="term" value="F:zinc ion binding"/>
    <property type="evidence" value="ECO:0007669"/>
    <property type="project" value="TreeGrafter"/>
</dbReference>
<dbReference type="CDD" id="cd07153">
    <property type="entry name" value="Fur_like"/>
    <property type="match status" value="1"/>
</dbReference>
<keyword evidence="12" id="KW-1185">Reference proteome</keyword>
<comment type="cofactor">
    <cofactor evidence="10">
        <name>Mn(2+)</name>
        <dbReference type="ChEBI" id="CHEBI:29035"/>
    </cofactor>
    <cofactor evidence="10">
        <name>Fe(2+)</name>
        <dbReference type="ChEBI" id="CHEBI:29033"/>
    </cofactor>
    <text evidence="10">Binds 1 Mn(2+) or Fe(2+) ion per subunit.</text>
</comment>
<feature type="binding site" evidence="10">
    <location>
        <position position="93"/>
    </location>
    <ligand>
        <name>Fe cation</name>
        <dbReference type="ChEBI" id="CHEBI:24875"/>
    </ligand>
</feature>
<dbReference type="GO" id="GO:1900376">
    <property type="term" value="P:regulation of secondary metabolite biosynthetic process"/>
    <property type="evidence" value="ECO:0007669"/>
    <property type="project" value="TreeGrafter"/>
</dbReference>
<dbReference type="InterPro" id="IPR002481">
    <property type="entry name" value="FUR"/>
</dbReference>
<organism evidence="11 12">
    <name type="scientific">Liquorilactobacillus vini DSM 20605</name>
    <dbReference type="NCBI Taxonomy" id="1133569"/>
    <lineage>
        <taxon>Bacteria</taxon>
        <taxon>Bacillati</taxon>
        <taxon>Bacillota</taxon>
        <taxon>Bacilli</taxon>
        <taxon>Lactobacillales</taxon>
        <taxon>Lactobacillaceae</taxon>
        <taxon>Liquorilactobacillus</taxon>
    </lineage>
</organism>
<dbReference type="InterPro" id="IPR043135">
    <property type="entry name" value="Fur_C"/>
</dbReference>
<name>A0A0R2CC34_9LACO</name>
<feature type="binding site" evidence="9">
    <location>
        <position position="136"/>
    </location>
    <ligand>
        <name>Zn(2+)</name>
        <dbReference type="ChEBI" id="CHEBI:29105"/>
    </ligand>
</feature>
<sequence length="148" mass="17402">MKAVVDVAIKILQKNGYRITKQRQSLLKYLSGFRDQYVDITTVDEYLHQLYPGMSHNTIYRNLKEFDEMGIVEQRIKNGNTMVKYQCDFVHQHHHHFICRRCGQVQELKMCPMDFFAEQLPGCQIEGHHFELYGLCSKCASLVKNSKK</sequence>
<dbReference type="AlphaFoldDB" id="A0A0R2CC34"/>
<dbReference type="GO" id="GO:0045892">
    <property type="term" value="P:negative regulation of DNA-templated transcription"/>
    <property type="evidence" value="ECO:0007669"/>
    <property type="project" value="TreeGrafter"/>
</dbReference>
<dbReference type="Proteomes" id="UP000051576">
    <property type="component" value="Unassembled WGS sequence"/>
</dbReference>
<evidence type="ECO:0000256" key="2">
    <source>
        <dbReference type="ARBA" id="ARBA00007957"/>
    </source>
</evidence>
<keyword evidence="9" id="KW-0479">Metal-binding</keyword>
<dbReference type="GO" id="GO:0000976">
    <property type="term" value="F:transcription cis-regulatory region binding"/>
    <property type="evidence" value="ECO:0007669"/>
    <property type="project" value="TreeGrafter"/>
</dbReference>
<protein>
    <submittedName>
        <fullName evidence="11">Ferric uptake regulation protein</fullName>
    </submittedName>
</protein>
<comment type="similarity">
    <text evidence="2">Belongs to the Fur family.</text>
</comment>
<dbReference type="PANTHER" id="PTHR33202:SF1">
    <property type="entry name" value="FERRIC UPTAKE REGULATION PROTEIN"/>
    <property type="match status" value="1"/>
</dbReference>
<accession>A0A0R2CC34</accession>
<comment type="cofactor">
    <cofactor evidence="9">
        <name>Zn(2+)</name>
        <dbReference type="ChEBI" id="CHEBI:29105"/>
    </cofactor>
    <text evidence="9">Binds 1 zinc ion per subunit.</text>
</comment>
<feature type="binding site" evidence="9">
    <location>
        <position position="102"/>
    </location>
    <ligand>
        <name>Zn(2+)</name>
        <dbReference type="ChEBI" id="CHEBI:29105"/>
    </ligand>
</feature>
<dbReference type="EMBL" id="AYYX01000006">
    <property type="protein sequence ID" value="KRM89357.1"/>
    <property type="molecule type" value="Genomic_DNA"/>
</dbReference>
<keyword evidence="3" id="KW-0963">Cytoplasm</keyword>
<evidence type="ECO:0000256" key="6">
    <source>
        <dbReference type="ARBA" id="ARBA00023015"/>
    </source>
</evidence>